<keyword evidence="3 6" id="KW-0812">Transmembrane</keyword>
<keyword evidence="2" id="KW-1003">Cell membrane</keyword>
<evidence type="ECO:0000313" key="7">
    <source>
        <dbReference type="EMBL" id="MBK0398626.1"/>
    </source>
</evidence>
<organism evidence="7 8">
    <name type="scientific">Thermohalobaculum xanthum</name>
    <dbReference type="NCBI Taxonomy" id="2753746"/>
    <lineage>
        <taxon>Bacteria</taxon>
        <taxon>Pseudomonadati</taxon>
        <taxon>Pseudomonadota</taxon>
        <taxon>Alphaproteobacteria</taxon>
        <taxon>Rhodobacterales</taxon>
        <taxon>Paracoccaceae</taxon>
        <taxon>Thermohalobaculum</taxon>
    </lineage>
</organism>
<name>A0A8J7SD53_9RHOB</name>
<comment type="caution">
    <text evidence="7">The sequence shown here is derived from an EMBL/GenBank/DDBJ whole genome shotgun (WGS) entry which is preliminary data.</text>
</comment>
<sequence length="209" mass="21722">MIPWTEILTAWAVFAANVLSPGPNVFNTIAIALGSGRSVALAVVPAVALGVLAWALALILGAAFLFERAPWVEASLTALGGGLLVWFGSRYLHRAWHWSAQIGRSRMMSARQAFAVTLGILATNPKALTTWIVLISIFPAAQAKAQGIAVMALGAAVVAATVHLGYALAFSTRRAAEAYARAGRWINAGVGVFFTALGLSLLAGVAGLV</sequence>
<feature type="transmembrane region" description="Helical" evidence="6">
    <location>
        <begin position="182"/>
        <end position="206"/>
    </location>
</feature>
<comment type="subcellular location">
    <subcellularLocation>
        <location evidence="1">Cell membrane</location>
        <topology evidence="1">Multi-pass membrane protein</topology>
    </subcellularLocation>
</comment>
<dbReference type="RefSeq" id="WP_200608061.1">
    <property type="nucleotide sequence ID" value="NZ_JAEHHL010000002.1"/>
</dbReference>
<dbReference type="GO" id="GO:0015171">
    <property type="term" value="F:amino acid transmembrane transporter activity"/>
    <property type="evidence" value="ECO:0007669"/>
    <property type="project" value="TreeGrafter"/>
</dbReference>
<dbReference type="GO" id="GO:0005886">
    <property type="term" value="C:plasma membrane"/>
    <property type="evidence" value="ECO:0007669"/>
    <property type="project" value="UniProtKB-SubCell"/>
</dbReference>
<keyword evidence="8" id="KW-1185">Reference proteome</keyword>
<dbReference type="Pfam" id="PF01810">
    <property type="entry name" value="LysE"/>
    <property type="match status" value="1"/>
</dbReference>
<evidence type="ECO:0000256" key="5">
    <source>
        <dbReference type="ARBA" id="ARBA00023136"/>
    </source>
</evidence>
<keyword evidence="4 6" id="KW-1133">Transmembrane helix</keyword>
<evidence type="ECO:0000256" key="1">
    <source>
        <dbReference type="ARBA" id="ARBA00004651"/>
    </source>
</evidence>
<proteinExistence type="predicted"/>
<feature type="transmembrane region" description="Helical" evidence="6">
    <location>
        <begin position="147"/>
        <end position="170"/>
    </location>
</feature>
<evidence type="ECO:0000256" key="3">
    <source>
        <dbReference type="ARBA" id="ARBA00022692"/>
    </source>
</evidence>
<dbReference type="InterPro" id="IPR001123">
    <property type="entry name" value="LeuE-type"/>
</dbReference>
<gene>
    <name evidence="7" type="ORF">H0I76_05460</name>
</gene>
<dbReference type="AlphaFoldDB" id="A0A8J7SD53"/>
<evidence type="ECO:0000256" key="6">
    <source>
        <dbReference type="SAM" id="Phobius"/>
    </source>
</evidence>
<dbReference type="Proteomes" id="UP000655420">
    <property type="component" value="Unassembled WGS sequence"/>
</dbReference>
<dbReference type="PANTHER" id="PTHR30086">
    <property type="entry name" value="ARGININE EXPORTER PROTEIN ARGO"/>
    <property type="match status" value="1"/>
</dbReference>
<dbReference type="EMBL" id="JAEHHL010000002">
    <property type="protein sequence ID" value="MBK0398626.1"/>
    <property type="molecule type" value="Genomic_DNA"/>
</dbReference>
<evidence type="ECO:0000313" key="8">
    <source>
        <dbReference type="Proteomes" id="UP000655420"/>
    </source>
</evidence>
<reference evidence="7" key="1">
    <citation type="submission" date="2020-12" db="EMBL/GenBank/DDBJ databases">
        <title>Bacterial taxonomy.</title>
        <authorList>
            <person name="Pan X."/>
        </authorList>
    </citation>
    <scope>NUCLEOTIDE SEQUENCE</scope>
    <source>
        <strain evidence="7">M0105</strain>
    </source>
</reference>
<feature type="transmembrane region" description="Helical" evidence="6">
    <location>
        <begin position="71"/>
        <end position="92"/>
    </location>
</feature>
<keyword evidence="5 6" id="KW-0472">Membrane</keyword>
<dbReference type="PANTHER" id="PTHR30086:SF19">
    <property type="entry name" value="THREONINE EFFLUX PROTEIN"/>
    <property type="match status" value="1"/>
</dbReference>
<accession>A0A8J7SD53</accession>
<protein>
    <submittedName>
        <fullName evidence="7">LysE family transporter</fullName>
    </submittedName>
</protein>
<evidence type="ECO:0000256" key="4">
    <source>
        <dbReference type="ARBA" id="ARBA00022989"/>
    </source>
</evidence>
<evidence type="ECO:0000256" key="2">
    <source>
        <dbReference type="ARBA" id="ARBA00022475"/>
    </source>
</evidence>
<feature type="transmembrane region" description="Helical" evidence="6">
    <location>
        <begin position="39"/>
        <end position="65"/>
    </location>
</feature>
<feature type="transmembrane region" description="Helical" evidence="6">
    <location>
        <begin position="113"/>
        <end position="141"/>
    </location>
</feature>